<keyword evidence="3" id="KW-0411">Iron-sulfur</keyword>
<evidence type="ECO:0000313" key="6">
    <source>
        <dbReference type="EMBL" id="HJA07305.1"/>
    </source>
</evidence>
<evidence type="ECO:0000256" key="1">
    <source>
        <dbReference type="ARBA" id="ARBA00006100"/>
    </source>
</evidence>
<dbReference type="Pfam" id="PF04055">
    <property type="entry name" value="Radical_SAM"/>
    <property type="match status" value="1"/>
</dbReference>
<protein>
    <recommendedName>
        <fullName evidence="2 3">Heme chaperone HemW</fullName>
    </recommendedName>
</protein>
<dbReference type="InterPro" id="IPR058240">
    <property type="entry name" value="rSAM_sf"/>
</dbReference>
<reference evidence="6" key="2">
    <citation type="submission" date="2021-04" db="EMBL/GenBank/DDBJ databases">
        <authorList>
            <person name="Gilroy R."/>
        </authorList>
    </citation>
    <scope>NUCLEOTIDE SEQUENCE</scope>
    <source>
        <strain evidence="6">ChiSjej2B20-11307</strain>
    </source>
</reference>
<dbReference type="AlphaFoldDB" id="A0A9D2KJQ3"/>
<dbReference type="SFLD" id="SFLDG01065">
    <property type="entry name" value="anaerobic_coproporphyrinogen-I"/>
    <property type="match status" value="1"/>
</dbReference>
<keyword evidence="3" id="KW-0143">Chaperone</keyword>
<dbReference type="NCBIfam" id="TIGR00539">
    <property type="entry name" value="hemN_rel"/>
    <property type="match status" value="1"/>
</dbReference>
<name>A0A9D2KJQ3_9FIRM</name>
<dbReference type="SFLD" id="SFLDS00029">
    <property type="entry name" value="Radical_SAM"/>
    <property type="match status" value="1"/>
</dbReference>
<comment type="subcellular location">
    <subcellularLocation>
        <location evidence="3">Cytoplasm</location>
    </subcellularLocation>
</comment>
<dbReference type="Pfam" id="PF06969">
    <property type="entry name" value="HemN_C"/>
    <property type="match status" value="1"/>
</dbReference>
<dbReference type="SFLD" id="SFLDF00288">
    <property type="entry name" value="HemN-like__clustered_with_nucl"/>
    <property type="match status" value="1"/>
</dbReference>
<dbReference type="InterPro" id="IPR006638">
    <property type="entry name" value="Elp3/MiaA/NifB-like_rSAM"/>
</dbReference>
<keyword evidence="3" id="KW-0408">Iron</keyword>
<comment type="similarity">
    <text evidence="1">Belongs to the anaerobic coproporphyrinogen-III oxidase family. HemW subfamily.</text>
</comment>
<comment type="caution">
    <text evidence="6">The sequence shown here is derived from an EMBL/GenBank/DDBJ whole genome shotgun (WGS) entry which is preliminary data.</text>
</comment>
<evidence type="ECO:0000259" key="5">
    <source>
        <dbReference type="PROSITE" id="PS51918"/>
    </source>
</evidence>
<dbReference type="InterPro" id="IPR007197">
    <property type="entry name" value="rSAM"/>
</dbReference>
<organism evidence="6 7">
    <name type="scientific">Candidatus Mediterraneibacter pullicola</name>
    <dbReference type="NCBI Taxonomy" id="2838682"/>
    <lineage>
        <taxon>Bacteria</taxon>
        <taxon>Bacillati</taxon>
        <taxon>Bacillota</taxon>
        <taxon>Clostridia</taxon>
        <taxon>Lachnospirales</taxon>
        <taxon>Lachnospiraceae</taxon>
        <taxon>Mediterraneibacter</taxon>
    </lineage>
</organism>
<dbReference type="EMBL" id="DXAK01000045">
    <property type="protein sequence ID" value="HJA07305.1"/>
    <property type="molecule type" value="Genomic_DNA"/>
</dbReference>
<feature type="region of interest" description="Disordered" evidence="4">
    <location>
        <begin position="214"/>
        <end position="237"/>
    </location>
</feature>
<keyword evidence="3" id="KW-0349">Heme</keyword>
<evidence type="ECO:0000256" key="4">
    <source>
        <dbReference type="SAM" id="MobiDB-lite"/>
    </source>
</evidence>
<comment type="function">
    <text evidence="3">Probably acts as a heme chaperone, transferring heme to an unknown acceptor. Binds one molecule of heme per monomer, possibly covalently. Binds 1 [4Fe-4S] cluster. The cluster is coordinated with 3 cysteines and an exchangeable S-adenosyl-L-methionine.</text>
</comment>
<dbReference type="InterPro" id="IPR034505">
    <property type="entry name" value="Coproporphyrinogen-III_oxidase"/>
</dbReference>
<evidence type="ECO:0000313" key="7">
    <source>
        <dbReference type="Proteomes" id="UP000824223"/>
    </source>
</evidence>
<feature type="domain" description="Radical SAM core" evidence="5">
    <location>
        <begin position="1"/>
        <end position="227"/>
    </location>
</feature>
<evidence type="ECO:0000256" key="3">
    <source>
        <dbReference type="RuleBase" id="RU364116"/>
    </source>
</evidence>
<dbReference type="SFLD" id="SFLDG01082">
    <property type="entry name" value="B12-binding_domain_containing"/>
    <property type="match status" value="1"/>
</dbReference>
<evidence type="ECO:0000256" key="2">
    <source>
        <dbReference type="ARBA" id="ARBA00017228"/>
    </source>
</evidence>
<dbReference type="CDD" id="cd01335">
    <property type="entry name" value="Radical_SAM"/>
    <property type="match status" value="1"/>
</dbReference>
<dbReference type="InterPro" id="IPR004559">
    <property type="entry name" value="HemW-like"/>
</dbReference>
<keyword evidence="3" id="KW-0004">4Fe-4S</keyword>
<dbReference type="SUPFAM" id="SSF102114">
    <property type="entry name" value="Radical SAM enzymes"/>
    <property type="match status" value="1"/>
</dbReference>
<dbReference type="GO" id="GO:0006779">
    <property type="term" value="P:porphyrin-containing compound biosynthetic process"/>
    <property type="evidence" value="ECO:0007669"/>
    <property type="project" value="InterPro"/>
</dbReference>
<keyword evidence="3" id="KW-0949">S-adenosyl-L-methionine</keyword>
<dbReference type="InterPro" id="IPR010723">
    <property type="entry name" value="HemN_C"/>
</dbReference>
<keyword evidence="3" id="KW-0479">Metal-binding</keyword>
<accession>A0A9D2KJQ3</accession>
<dbReference type="PANTHER" id="PTHR13932:SF5">
    <property type="entry name" value="RADICAL S-ADENOSYL METHIONINE DOMAIN-CONTAINING PROTEIN 1, MITOCHONDRIAL"/>
    <property type="match status" value="1"/>
</dbReference>
<dbReference type="Proteomes" id="UP000824223">
    <property type="component" value="Unassembled WGS sequence"/>
</dbReference>
<sequence length="430" mass="48596">MNKKELELYVHIPFCVRKCAYCDFLSFPSGEHERASYVDALLEEIKEQKDNFKDYFVTTVFLGGGTPSLLREDDTARIFDALWENFDISRSAEITLEVNPGTVTGKKAAVWKACGMNRLSIGLQSVNDGELKMLGRIHTFKEFLDTWRIVREKGFDNINIDLISAIPGQTVQSWEKTLRTIAELGAEHISAYSLIIEEGTSFYRLYGEVHNSDGETPASCAEKNGGASGIPPLPGEDAEREIYKSTGRILKEYGYHRYEISNYAKEGYECRHNLGYWERKEYLGLGLGASSLISEHRFHNTENMERYLQIFGKHSVLAGSGSRATSPRTFPAGGNGTNPQMLPTGAAAEDVEALSVSEQMEESIFLGLRKTEGISCREFREKFGQTLDEVYGEQIRRFEKLGLMEREKDRLRLTERGIDVSNSIFVEFML</sequence>
<gene>
    <name evidence="6" type="primary">hemW</name>
    <name evidence="6" type="ORF">H9798_09230</name>
</gene>
<dbReference type="GO" id="GO:0005737">
    <property type="term" value="C:cytoplasm"/>
    <property type="evidence" value="ECO:0007669"/>
    <property type="project" value="UniProtKB-SubCell"/>
</dbReference>
<dbReference type="GO" id="GO:0051539">
    <property type="term" value="F:4 iron, 4 sulfur cluster binding"/>
    <property type="evidence" value="ECO:0007669"/>
    <property type="project" value="UniProtKB-UniRule"/>
</dbReference>
<dbReference type="PROSITE" id="PS51918">
    <property type="entry name" value="RADICAL_SAM"/>
    <property type="match status" value="1"/>
</dbReference>
<dbReference type="Gene3D" id="3.80.30.20">
    <property type="entry name" value="tm_1862 like domain"/>
    <property type="match status" value="1"/>
</dbReference>
<dbReference type="InterPro" id="IPR023404">
    <property type="entry name" value="rSAM_horseshoe"/>
</dbReference>
<dbReference type="PANTHER" id="PTHR13932">
    <property type="entry name" value="COPROPORPHYRINIGEN III OXIDASE"/>
    <property type="match status" value="1"/>
</dbReference>
<proteinExistence type="inferred from homology"/>
<dbReference type="GO" id="GO:0004109">
    <property type="term" value="F:coproporphyrinogen oxidase activity"/>
    <property type="evidence" value="ECO:0007669"/>
    <property type="project" value="InterPro"/>
</dbReference>
<dbReference type="SMART" id="SM00729">
    <property type="entry name" value="Elp3"/>
    <property type="match status" value="1"/>
</dbReference>
<reference evidence="6" key="1">
    <citation type="journal article" date="2021" name="PeerJ">
        <title>Extensive microbial diversity within the chicken gut microbiome revealed by metagenomics and culture.</title>
        <authorList>
            <person name="Gilroy R."/>
            <person name="Ravi A."/>
            <person name="Getino M."/>
            <person name="Pursley I."/>
            <person name="Horton D.L."/>
            <person name="Alikhan N.F."/>
            <person name="Baker D."/>
            <person name="Gharbi K."/>
            <person name="Hall N."/>
            <person name="Watson M."/>
            <person name="Adriaenssens E.M."/>
            <person name="Foster-Nyarko E."/>
            <person name="Jarju S."/>
            <person name="Secka A."/>
            <person name="Antonio M."/>
            <person name="Oren A."/>
            <person name="Chaudhuri R.R."/>
            <person name="La Ragione R."/>
            <person name="Hildebrand F."/>
            <person name="Pallen M.J."/>
        </authorList>
    </citation>
    <scope>NUCLEOTIDE SEQUENCE</scope>
    <source>
        <strain evidence="6">ChiSjej2B20-11307</strain>
    </source>
</reference>
<keyword evidence="3" id="KW-0963">Cytoplasm</keyword>
<dbReference type="SFLD" id="SFLDF00562">
    <property type="entry name" value="HemN-like__clustered_with_heat"/>
    <property type="match status" value="1"/>
</dbReference>
<dbReference type="GO" id="GO:0046872">
    <property type="term" value="F:metal ion binding"/>
    <property type="evidence" value="ECO:0007669"/>
    <property type="project" value="UniProtKB-UniRule"/>
</dbReference>